<dbReference type="PANTHER" id="PTHR44591:SF3">
    <property type="entry name" value="RESPONSE REGULATORY DOMAIN-CONTAINING PROTEIN"/>
    <property type="match status" value="1"/>
</dbReference>
<evidence type="ECO:0000256" key="1">
    <source>
        <dbReference type="ARBA" id="ARBA00022553"/>
    </source>
</evidence>
<comment type="caution">
    <text evidence="2">Lacks conserved residue(s) required for the propagation of feature annotation.</text>
</comment>
<evidence type="ECO:0000313" key="5">
    <source>
        <dbReference type="Proteomes" id="UP000190027"/>
    </source>
</evidence>
<dbReference type="SMART" id="SM00448">
    <property type="entry name" value="REC"/>
    <property type="match status" value="1"/>
</dbReference>
<organism evidence="4 5">
    <name type="scientific">Paucidesulfovibrio gracilis DSM 16080</name>
    <dbReference type="NCBI Taxonomy" id="1121449"/>
    <lineage>
        <taxon>Bacteria</taxon>
        <taxon>Pseudomonadati</taxon>
        <taxon>Thermodesulfobacteriota</taxon>
        <taxon>Desulfovibrionia</taxon>
        <taxon>Desulfovibrionales</taxon>
        <taxon>Desulfovibrionaceae</taxon>
        <taxon>Paucidesulfovibrio</taxon>
    </lineage>
</organism>
<dbReference type="STRING" id="1121449.SAMN02745704_00270"/>
<dbReference type="InterPro" id="IPR011006">
    <property type="entry name" value="CheY-like_superfamily"/>
</dbReference>
<evidence type="ECO:0000259" key="3">
    <source>
        <dbReference type="PROSITE" id="PS50110"/>
    </source>
</evidence>
<dbReference type="EMBL" id="FUYC01000001">
    <property type="protein sequence ID" value="SKA72055.1"/>
    <property type="molecule type" value="Genomic_DNA"/>
</dbReference>
<evidence type="ECO:0000256" key="2">
    <source>
        <dbReference type="PROSITE-ProRule" id="PRU00169"/>
    </source>
</evidence>
<dbReference type="GO" id="GO:0000160">
    <property type="term" value="P:phosphorelay signal transduction system"/>
    <property type="evidence" value="ECO:0007669"/>
    <property type="project" value="InterPro"/>
</dbReference>
<gene>
    <name evidence="4" type="ORF">SAMN02745704_00270</name>
</gene>
<reference evidence="4 5" key="1">
    <citation type="submission" date="2017-02" db="EMBL/GenBank/DDBJ databases">
        <authorList>
            <person name="Peterson S.W."/>
        </authorList>
    </citation>
    <scope>NUCLEOTIDE SEQUENCE [LARGE SCALE GENOMIC DNA]</scope>
    <source>
        <strain evidence="4 5">DSM 16080</strain>
    </source>
</reference>
<evidence type="ECO:0000313" key="4">
    <source>
        <dbReference type="EMBL" id="SKA72055.1"/>
    </source>
</evidence>
<dbReference type="AlphaFoldDB" id="A0A1T4W4U7"/>
<dbReference type="InterPro" id="IPR001789">
    <property type="entry name" value="Sig_transdc_resp-reg_receiver"/>
</dbReference>
<protein>
    <submittedName>
        <fullName evidence="4">Response regulator receiver domain-containing protein</fullName>
    </submittedName>
</protein>
<dbReference type="PANTHER" id="PTHR44591">
    <property type="entry name" value="STRESS RESPONSE REGULATOR PROTEIN 1"/>
    <property type="match status" value="1"/>
</dbReference>
<dbReference type="InterPro" id="IPR050595">
    <property type="entry name" value="Bact_response_regulator"/>
</dbReference>
<dbReference type="Proteomes" id="UP000190027">
    <property type="component" value="Unassembled WGS sequence"/>
</dbReference>
<dbReference type="PROSITE" id="PS50110">
    <property type="entry name" value="RESPONSE_REGULATORY"/>
    <property type="match status" value="1"/>
</dbReference>
<keyword evidence="5" id="KW-1185">Reference proteome</keyword>
<proteinExistence type="predicted"/>
<feature type="domain" description="Response regulatory" evidence="3">
    <location>
        <begin position="4"/>
        <end position="116"/>
    </location>
</feature>
<dbReference type="Pfam" id="PF00072">
    <property type="entry name" value="Response_reg"/>
    <property type="match status" value="1"/>
</dbReference>
<accession>A0A1T4W4U7</accession>
<dbReference type="Gene3D" id="3.40.50.2300">
    <property type="match status" value="1"/>
</dbReference>
<dbReference type="OrthoDB" id="5295285at2"/>
<dbReference type="SUPFAM" id="SSF52172">
    <property type="entry name" value="CheY-like"/>
    <property type="match status" value="1"/>
</dbReference>
<keyword evidence="1" id="KW-0597">Phosphoprotein</keyword>
<sequence length="118" mass="13157">MSKQVMVVDDDLNQVVALAREFEDHGYVTCTARDGVEALAVMKDTLPDLVVLNLEMPDEWGPRFYRKFNQDPELADTPVIVMSRLPGIHLAIRNALATVSKPLDHDQIITLVQETIGA</sequence>
<dbReference type="RefSeq" id="WP_078715847.1">
    <property type="nucleotide sequence ID" value="NZ_FUYC01000001.1"/>
</dbReference>
<dbReference type="CDD" id="cd00156">
    <property type="entry name" value="REC"/>
    <property type="match status" value="1"/>
</dbReference>
<name>A0A1T4W4U7_9BACT</name>